<evidence type="ECO:0000313" key="9">
    <source>
        <dbReference type="Proteomes" id="UP000694864"/>
    </source>
</evidence>
<proteinExistence type="predicted"/>
<feature type="domain" description="PGG" evidence="8">
    <location>
        <begin position="92"/>
        <end position="168"/>
    </location>
</feature>
<evidence type="ECO:0000256" key="2">
    <source>
        <dbReference type="ARBA" id="ARBA00022692"/>
    </source>
</evidence>
<keyword evidence="9" id="KW-1185">Reference proteome</keyword>
<dbReference type="GeneID" id="104718644"/>
<dbReference type="RefSeq" id="XP_010434727.1">
    <property type="nucleotide sequence ID" value="XM_010436425.1"/>
</dbReference>
<accession>A0ABM0U262</accession>
<comment type="subcellular location">
    <subcellularLocation>
        <location evidence="1">Membrane</location>
        <topology evidence="1">Multi-pass membrane protein</topology>
    </subcellularLocation>
</comment>
<reference evidence="9" key="1">
    <citation type="journal article" date="2014" name="Nat. Commun.">
        <title>The emerging biofuel crop Camelina sativa retains a highly undifferentiated hexaploid genome structure.</title>
        <authorList>
            <person name="Kagale S."/>
            <person name="Koh C."/>
            <person name="Nixon J."/>
            <person name="Bollina V."/>
            <person name="Clarke W.E."/>
            <person name="Tuteja R."/>
            <person name="Spillane C."/>
            <person name="Robinson S.J."/>
            <person name="Links M.G."/>
            <person name="Clarke C."/>
            <person name="Higgins E.E."/>
            <person name="Huebert T."/>
            <person name="Sharpe A.G."/>
            <person name="Parkin I.A."/>
        </authorList>
    </citation>
    <scope>NUCLEOTIDE SEQUENCE [LARGE SCALE GENOMIC DNA]</scope>
    <source>
        <strain evidence="9">cv. DH55</strain>
    </source>
</reference>
<keyword evidence="5" id="KW-0040">ANK repeat</keyword>
<evidence type="ECO:0000256" key="7">
    <source>
        <dbReference type="SAM" id="Phobius"/>
    </source>
</evidence>
<reference evidence="10" key="2">
    <citation type="submission" date="2025-08" db="UniProtKB">
        <authorList>
            <consortium name="RefSeq"/>
        </authorList>
    </citation>
    <scope>IDENTIFICATION</scope>
    <source>
        <tissue evidence="10">Leaf</tissue>
    </source>
</reference>
<sequence>MCARFLLRRIVNVNAKNLDGKTTMDMLQTYKSPLFPKISRLLNRANERLICSGPTMTLGEYLSKKPSFFQKRNSFLGLANLSKIRHTSLDTSDNRSVILVVAILIDTATYQAGFSPPGGFWQEDSKPGDSTNHIAGEMTMTIGAASFFYVFNGVAFFSSLYVIMILITGLPMWIVLYGSTAALGIANFACSAEHSHIRTAYLGILQRKLCP</sequence>
<evidence type="ECO:0000259" key="8">
    <source>
        <dbReference type="Pfam" id="PF13962"/>
    </source>
</evidence>
<protein>
    <submittedName>
        <fullName evidence="10">Uncharacterized protein LOC104718644</fullName>
    </submittedName>
</protein>
<dbReference type="Proteomes" id="UP000694864">
    <property type="component" value="Chromosome 10"/>
</dbReference>
<gene>
    <name evidence="10" type="primary">LOC104718644</name>
</gene>
<evidence type="ECO:0000256" key="4">
    <source>
        <dbReference type="ARBA" id="ARBA00022989"/>
    </source>
</evidence>
<keyword evidence="3" id="KW-0677">Repeat</keyword>
<name>A0ABM0U262_CAMSA</name>
<evidence type="ECO:0000256" key="1">
    <source>
        <dbReference type="ARBA" id="ARBA00004141"/>
    </source>
</evidence>
<feature type="transmembrane region" description="Helical" evidence="7">
    <location>
        <begin position="173"/>
        <end position="190"/>
    </location>
</feature>
<dbReference type="InterPro" id="IPR026961">
    <property type="entry name" value="PGG_dom"/>
</dbReference>
<evidence type="ECO:0000256" key="6">
    <source>
        <dbReference type="ARBA" id="ARBA00023136"/>
    </source>
</evidence>
<keyword evidence="4 7" id="KW-1133">Transmembrane helix</keyword>
<keyword evidence="6 7" id="KW-0472">Membrane</keyword>
<evidence type="ECO:0000256" key="3">
    <source>
        <dbReference type="ARBA" id="ARBA00022737"/>
    </source>
</evidence>
<dbReference type="PANTHER" id="PTHR24186">
    <property type="entry name" value="PROTEIN PHOSPHATASE 1 REGULATORY SUBUNIT"/>
    <property type="match status" value="1"/>
</dbReference>
<evidence type="ECO:0000256" key="5">
    <source>
        <dbReference type="ARBA" id="ARBA00023043"/>
    </source>
</evidence>
<evidence type="ECO:0000313" key="10">
    <source>
        <dbReference type="RefSeq" id="XP_010434727.1"/>
    </source>
</evidence>
<feature type="transmembrane region" description="Helical" evidence="7">
    <location>
        <begin position="147"/>
        <end position="167"/>
    </location>
</feature>
<dbReference type="PANTHER" id="PTHR24186:SF37">
    <property type="entry name" value="PGG DOMAIN-CONTAINING PROTEIN"/>
    <property type="match status" value="1"/>
</dbReference>
<keyword evidence="2 7" id="KW-0812">Transmembrane</keyword>
<organism evidence="9 10">
    <name type="scientific">Camelina sativa</name>
    <name type="common">False flax</name>
    <name type="synonym">Myagrum sativum</name>
    <dbReference type="NCBI Taxonomy" id="90675"/>
    <lineage>
        <taxon>Eukaryota</taxon>
        <taxon>Viridiplantae</taxon>
        <taxon>Streptophyta</taxon>
        <taxon>Embryophyta</taxon>
        <taxon>Tracheophyta</taxon>
        <taxon>Spermatophyta</taxon>
        <taxon>Magnoliopsida</taxon>
        <taxon>eudicotyledons</taxon>
        <taxon>Gunneridae</taxon>
        <taxon>Pentapetalae</taxon>
        <taxon>rosids</taxon>
        <taxon>malvids</taxon>
        <taxon>Brassicales</taxon>
        <taxon>Brassicaceae</taxon>
        <taxon>Camelineae</taxon>
        <taxon>Camelina</taxon>
    </lineage>
</organism>
<dbReference type="Pfam" id="PF13962">
    <property type="entry name" value="PGG"/>
    <property type="match status" value="1"/>
</dbReference>